<feature type="region of interest" description="Disordered" evidence="1">
    <location>
        <begin position="1"/>
        <end position="33"/>
    </location>
</feature>
<accession>A0A9E7ETR8</accession>
<name>A0A9E7ETR8_9LILI</name>
<evidence type="ECO:0000313" key="2">
    <source>
        <dbReference type="EMBL" id="URD82445.1"/>
    </source>
</evidence>
<keyword evidence="3" id="KW-1185">Reference proteome</keyword>
<evidence type="ECO:0000313" key="3">
    <source>
        <dbReference type="Proteomes" id="UP001055439"/>
    </source>
</evidence>
<dbReference type="EMBL" id="CP097503">
    <property type="protein sequence ID" value="URD82445.1"/>
    <property type="molecule type" value="Genomic_DNA"/>
</dbReference>
<sequence>MSSTHSGKYSALNYDSGNEQESETSSHHGAISQNSTKFCADGRHLLSQPVGVEVQRIVTGALKEI</sequence>
<proteinExistence type="predicted"/>
<reference evidence="2" key="1">
    <citation type="submission" date="2022-05" db="EMBL/GenBank/DDBJ databases">
        <title>The Musa troglodytarum L. genome provides insights into the mechanism of non-climacteric behaviour and enrichment of carotenoids.</title>
        <authorList>
            <person name="Wang J."/>
        </authorList>
    </citation>
    <scope>NUCLEOTIDE SEQUENCE</scope>
    <source>
        <tissue evidence="2">Leaf</tissue>
    </source>
</reference>
<organism evidence="2 3">
    <name type="scientific">Musa troglodytarum</name>
    <name type="common">fe'i banana</name>
    <dbReference type="NCBI Taxonomy" id="320322"/>
    <lineage>
        <taxon>Eukaryota</taxon>
        <taxon>Viridiplantae</taxon>
        <taxon>Streptophyta</taxon>
        <taxon>Embryophyta</taxon>
        <taxon>Tracheophyta</taxon>
        <taxon>Spermatophyta</taxon>
        <taxon>Magnoliopsida</taxon>
        <taxon>Liliopsida</taxon>
        <taxon>Zingiberales</taxon>
        <taxon>Musaceae</taxon>
        <taxon>Musa</taxon>
    </lineage>
</organism>
<protein>
    <submittedName>
        <fullName evidence="2">Uncharacterized protein</fullName>
    </submittedName>
</protein>
<dbReference type="AlphaFoldDB" id="A0A9E7ETR8"/>
<feature type="compositionally biased region" description="Polar residues" evidence="1">
    <location>
        <begin position="1"/>
        <end position="19"/>
    </location>
</feature>
<dbReference type="Proteomes" id="UP001055439">
    <property type="component" value="Chromosome 10"/>
</dbReference>
<gene>
    <name evidence="2" type="ORF">MUK42_22752</name>
</gene>
<evidence type="ECO:0000256" key="1">
    <source>
        <dbReference type="SAM" id="MobiDB-lite"/>
    </source>
</evidence>